<reference evidence="6" key="1">
    <citation type="journal article" date="2019" name="Int. J. Syst. Evol. Microbiol.">
        <title>The Global Catalogue of Microorganisms (GCM) 10K type strain sequencing project: providing services to taxonomists for standard genome sequencing and annotation.</title>
        <authorList>
            <consortium name="The Broad Institute Genomics Platform"/>
            <consortium name="The Broad Institute Genome Sequencing Center for Infectious Disease"/>
            <person name="Wu L."/>
            <person name="Ma J."/>
        </authorList>
    </citation>
    <scope>NUCLEOTIDE SEQUENCE [LARGE SCALE GENOMIC DNA]</scope>
    <source>
        <strain evidence="6">CCM 8897</strain>
    </source>
</reference>
<keyword evidence="2" id="KW-0067">ATP-binding</keyword>
<dbReference type="InterPro" id="IPR045076">
    <property type="entry name" value="MutS"/>
</dbReference>
<keyword evidence="3" id="KW-0238">DNA-binding</keyword>
<dbReference type="SUPFAM" id="SSF52540">
    <property type="entry name" value="P-loop containing nucleoside triphosphate hydrolases"/>
    <property type="match status" value="1"/>
</dbReference>
<dbReference type="Pfam" id="PF00488">
    <property type="entry name" value="MutS_V"/>
    <property type="match status" value="1"/>
</dbReference>
<dbReference type="PANTHER" id="PTHR11361">
    <property type="entry name" value="DNA MISMATCH REPAIR PROTEIN MUTS FAMILY MEMBER"/>
    <property type="match status" value="1"/>
</dbReference>
<accession>A0ABW1UTJ3</accession>
<dbReference type="InterPro" id="IPR027417">
    <property type="entry name" value="P-loop_NTPase"/>
</dbReference>
<evidence type="ECO:0000313" key="6">
    <source>
        <dbReference type="Proteomes" id="UP001596310"/>
    </source>
</evidence>
<name>A0ABW1UTJ3_9LACO</name>
<proteinExistence type="predicted"/>
<dbReference type="RefSeq" id="WP_125602272.1">
    <property type="nucleotide sequence ID" value="NZ_JBHSSM010000028.1"/>
</dbReference>
<protein>
    <recommendedName>
        <fullName evidence="4">DNA mismatch repair proteins mutS family domain-containing protein</fullName>
    </recommendedName>
</protein>
<evidence type="ECO:0000256" key="2">
    <source>
        <dbReference type="ARBA" id="ARBA00022840"/>
    </source>
</evidence>
<evidence type="ECO:0000256" key="3">
    <source>
        <dbReference type="ARBA" id="ARBA00023125"/>
    </source>
</evidence>
<dbReference type="EMBL" id="JBHSSM010000028">
    <property type="protein sequence ID" value="MFC6316237.1"/>
    <property type="molecule type" value="Genomic_DNA"/>
</dbReference>
<sequence>MFTSLLFATATPPIASDPQAAIWQDLHLGQLFTSVCADRGGNEPALLPYCYQPLTTGALVKLRQQIFRDLTQPEILQAVDRFVGRMQLMARRREKLPHLDPEPYQQEQFLRLVQTEQQALRDFVTQLAQLPIQSAGLLTFRQELQAYLAAAATQTLQTDIDHLGQTLTKISYRSEFQGRHVLIKAQPAPAPTFAATFTACFQGLFADPTAIAAPVAKLDRPGSDFDLDNLQSSILLRLQHLYRTEFQELATFAQRYQGYLVPGLAQAVQELQFYLVWAKMIQRLTQAGLRFCRPQIITSGTELVQGSFDWDLAVHLQHLGHLERLVTNDYRLPADQSFLVISGPNQGGKTTYARMVGEDYYLMALGLPIPGTAASLKLKPVVLTHFERAEQANKISGLLATDVERMHGIIAETTADSFVIMNELFSSTTAADGQRLADKVLDLLQARHASGIYITFLTALGDHAGVVPMMSQVAQGTTTRTYQVLPQALDGQSYATTLLQAYHLRAVDLEGRLSQ</sequence>
<evidence type="ECO:0000259" key="4">
    <source>
        <dbReference type="SMART" id="SM00534"/>
    </source>
</evidence>
<keyword evidence="6" id="KW-1185">Reference proteome</keyword>
<gene>
    <name evidence="5" type="ORF">ACFQHW_11735</name>
</gene>
<dbReference type="PANTHER" id="PTHR11361:SF34">
    <property type="entry name" value="DNA MISMATCH REPAIR PROTEIN MSH1, MITOCHONDRIAL"/>
    <property type="match status" value="1"/>
</dbReference>
<dbReference type="Gene3D" id="3.40.50.300">
    <property type="entry name" value="P-loop containing nucleotide triphosphate hydrolases"/>
    <property type="match status" value="1"/>
</dbReference>
<feature type="domain" description="DNA mismatch repair proteins mutS family" evidence="4">
    <location>
        <begin position="336"/>
        <end position="506"/>
    </location>
</feature>
<comment type="caution">
    <text evidence="5">The sequence shown here is derived from an EMBL/GenBank/DDBJ whole genome shotgun (WGS) entry which is preliminary data.</text>
</comment>
<evidence type="ECO:0000256" key="1">
    <source>
        <dbReference type="ARBA" id="ARBA00022741"/>
    </source>
</evidence>
<dbReference type="InterPro" id="IPR000432">
    <property type="entry name" value="DNA_mismatch_repair_MutS_C"/>
</dbReference>
<dbReference type="SMART" id="SM00534">
    <property type="entry name" value="MUTSac"/>
    <property type="match status" value="1"/>
</dbReference>
<organism evidence="5 6">
    <name type="scientific">Lapidilactobacillus achengensis</name>
    <dbReference type="NCBI Taxonomy" id="2486000"/>
    <lineage>
        <taxon>Bacteria</taxon>
        <taxon>Bacillati</taxon>
        <taxon>Bacillota</taxon>
        <taxon>Bacilli</taxon>
        <taxon>Lactobacillales</taxon>
        <taxon>Lactobacillaceae</taxon>
        <taxon>Lapidilactobacillus</taxon>
    </lineage>
</organism>
<keyword evidence="1" id="KW-0547">Nucleotide-binding</keyword>
<dbReference type="Proteomes" id="UP001596310">
    <property type="component" value="Unassembled WGS sequence"/>
</dbReference>
<evidence type="ECO:0000313" key="5">
    <source>
        <dbReference type="EMBL" id="MFC6316237.1"/>
    </source>
</evidence>